<dbReference type="Proteomes" id="UP000434276">
    <property type="component" value="Unassembled WGS sequence"/>
</dbReference>
<proteinExistence type="predicted"/>
<dbReference type="EMBL" id="CACSHJ010000089">
    <property type="protein sequence ID" value="CAA0384241.1"/>
    <property type="molecule type" value="Genomic_DNA"/>
</dbReference>
<organism evidence="1 2">
    <name type="scientific">Arabidopsis thaliana</name>
    <name type="common">Mouse-ear cress</name>
    <dbReference type="NCBI Taxonomy" id="3702"/>
    <lineage>
        <taxon>Eukaryota</taxon>
        <taxon>Viridiplantae</taxon>
        <taxon>Streptophyta</taxon>
        <taxon>Embryophyta</taxon>
        <taxon>Tracheophyta</taxon>
        <taxon>Spermatophyta</taxon>
        <taxon>Magnoliopsida</taxon>
        <taxon>eudicotyledons</taxon>
        <taxon>Gunneridae</taxon>
        <taxon>Pentapetalae</taxon>
        <taxon>rosids</taxon>
        <taxon>malvids</taxon>
        <taxon>Brassicales</taxon>
        <taxon>Brassicaceae</taxon>
        <taxon>Camelineae</taxon>
        <taxon>Arabidopsis</taxon>
    </lineage>
</organism>
<reference evidence="1 2" key="1">
    <citation type="submission" date="2019-12" db="EMBL/GenBank/DDBJ databases">
        <authorList>
            <person name="Jiao W.-B."/>
            <person name="Schneeberger K."/>
        </authorList>
    </citation>
    <scope>NUCLEOTIDE SEQUENCE [LARGE SCALE GENOMIC DNA]</scope>
    <source>
        <strain evidence="2">cv. C24</strain>
    </source>
</reference>
<accession>A0A5S9XH49</accession>
<gene>
    <name evidence="1" type="ORF">C24_LOCUS14431</name>
</gene>
<evidence type="ECO:0000313" key="1">
    <source>
        <dbReference type="EMBL" id="CAA0384241.1"/>
    </source>
</evidence>
<evidence type="ECO:0000313" key="2">
    <source>
        <dbReference type="Proteomes" id="UP000434276"/>
    </source>
</evidence>
<sequence>MSYKFSHNSLLNQGMHQWRTHNTLRPKLLVGEPLYPWKRPSAAAASPTFVPVGRDFVLGSVQFPGDLLSTLRPEDASRLLGDTTLGVLPSPCRTRSNDARNRAQNEEAGGRPSILGVLWN</sequence>
<name>A0A5S9XH49_ARATH</name>
<dbReference type="AlphaFoldDB" id="A0A5S9XH49"/>
<protein>
    <submittedName>
        <fullName evidence="1">Uncharacterized protein</fullName>
    </submittedName>
</protein>